<dbReference type="InterPro" id="IPR011006">
    <property type="entry name" value="CheY-like_superfamily"/>
</dbReference>
<dbReference type="InterPro" id="IPR039420">
    <property type="entry name" value="WalR-like"/>
</dbReference>
<evidence type="ECO:0000256" key="1">
    <source>
        <dbReference type="ARBA" id="ARBA00022553"/>
    </source>
</evidence>
<dbReference type="AlphaFoldDB" id="A0A0K1JHR4"/>
<gene>
    <name evidence="6" type="ORF">VV02_10795</name>
</gene>
<dbReference type="InterPro" id="IPR000792">
    <property type="entry name" value="Tscrpt_reg_LuxR_C"/>
</dbReference>
<evidence type="ECO:0000313" key="7">
    <source>
        <dbReference type="Proteomes" id="UP000066480"/>
    </source>
</evidence>
<dbReference type="PRINTS" id="PR00038">
    <property type="entry name" value="HTHLUXR"/>
</dbReference>
<dbReference type="SMART" id="SM00448">
    <property type="entry name" value="REC"/>
    <property type="match status" value="1"/>
</dbReference>
<feature type="modified residue" description="4-aspartylphosphate" evidence="3">
    <location>
        <position position="66"/>
    </location>
</feature>
<dbReference type="GO" id="GO:0000160">
    <property type="term" value="P:phosphorelay signal transduction system"/>
    <property type="evidence" value="ECO:0007669"/>
    <property type="project" value="InterPro"/>
</dbReference>
<feature type="domain" description="Response regulatory" evidence="5">
    <location>
        <begin position="15"/>
        <end position="131"/>
    </location>
</feature>
<dbReference type="SMART" id="SM00421">
    <property type="entry name" value="HTH_LUXR"/>
    <property type="match status" value="1"/>
</dbReference>
<dbReference type="SUPFAM" id="SSF46894">
    <property type="entry name" value="C-terminal effector domain of the bipartite response regulators"/>
    <property type="match status" value="1"/>
</dbReference>
<dbReference type="EMBL" id="CP011112">
    <property type="protein sequence ID" value="AKU16236.1"/>
    <property type="molecule type" value="Genomic_DNA"/>
</dbReference>
<proteinExistence type="predicted"/>
<dbReference type="InterPro" id="IPR016032">
    <property type="entry name" value="Sig_transdc_resp-reg_C-effctor"/>
</dbReference>
<keyword evidence="1 3" id="KW-0597">Phosphoprotein</keyword>
<dbReference type="CDD" id="cd17535">
    <property type="entry name" value="REC_NarL-like"/>
    <property type="match status" value="1"/>
</dbReference>
<dbReference type="PANTHER" id="PTHR43214">
    <property type="entry name" value="TWO-COMPONENT RESPONSE REGULATOR"/>
    <property type="match status" value="1"/>
</dbReference>
<dbReference type="KEGG" id="lmoi:VV02_10795"/>
<feature type="domain" description="HTH luxR-type" evidence="4">
    <location>
        <begin position="163"/>
        <end position="228"/>
    </location>
</feature>
<reference evidence="6 7" key="1">
    <citation type="submission" date="2015-03" db="EMBL/GenBank/DDBJ databases">
        <title>Luteipulveratus halotolerans sp. nov., a novel actinobacterium (Dermacoccaceae) from Sarawak, Malaysia.</title>
        <authorList>
            <person name="Juboi H."/>
            <person name="Basik A."/>
            <person name="Shamsul S.S."/>
            <person name="Arnold P."/>
            <person name="Schmitt E.K."/>
            <person name="Sanglier J.-J."/>
            <person name="Yeo T."/>
        </authorList>
    </citation>
    <scope>NUCLEOTIDE SEQUENCE [LARGE SCALE GENOMIC DNA]</scope>
    <source>
        <strain evidence="6 7">MN07-A0370</strain>
    </source>
</reference>
<dbReference type="PANTHER" id="PTHR43214:SF37">
    <property type="entry name" value="TRANSCRIPTIONAL REGULATORY PROTEIN YDFI"/>
    <property type="match status" value="1"/>
</dbReference>
<name>A0A0K1JHR4_9MICO</name>
<dbReference type="STRING" id="571913.VV02_10795"/>
<dbReference type="SUPFAM" id="SSF52172">
    <property type="entry name" value="CheY-like"/>
    <property type="match status" value="1"/>
</dbReference>
<dbReference type="PROSITE" id="PS50110">
    <property type="entry name" value="RESPONSE_REGULATORY"/>
    <property type="match status" value="1"/>
</dbReference>
<keyword evidence="7" id="KW-1185">Reference proteome</keyword>
<evidence type="ECO:0000259" key="4">
    <source>
        <dbReference type="PROSITE" id="PS50043"/>
    </source>
</evidence>
<dbReference type="PROSITE" id="PS50043">
    <property type="entry name" value="HTH_LUXR_2"/>
    <property type="match status" value="1"/>
</dbReference>
<dbReference type="InterPro" id="IPR001789">
    <property type="entry name" value="Sig_transdc_resp-reg_receiver"/>
</dbReference>
<dbReference type="Pfam" id="PF00196">
    <property type="entry name" value="GerE"/>
    <property type="match status" value="1"/>
</dbReference>
<evidence type="ECO:0000256" key="3">
    <source>
        <dbReference type="PROSITE-ProRule" id="PRU00169"/>
    </source>
</evidence>
<dbReference type="GO" id="GO:0006355">
    <property type="term" value="P:regulation of DNA-templated transcription"/>
    <property type="evidence" value="ECO:0007669"/>
    <property type="project" value="InterPro"/>
</dbReference>
<dbReference type="Gene3D" id="3.40.50.2300">
    <property type="match status" value="1"/>
</dbReference>
<dbReference type="CDD" id="cd06170">
    <property type="entry name" value="LuxR_C_like"/>
    <property type="match status" value="1"/>
</dbReference>
<evidence type="ECO:0000256" key="2">
    <source>
        <dbReference type="ARBA" id="ARBA00023125"/>
    </source>
</evidence>
<evidence type="ECO:0000259" key="5">
    <source>
        <dbReference type="PROSITE" id="PS50110"/>
    </source>
</evidence>
<dbReference type="Proteomes" id="UP000066480">
    <property type="component" value="Chromosome"/>
</dbReference>
<organism evidence="6 7">
    <name type="scientific">Luteipulveratus mongoliensis</name>
    <dbReference type="NCBI Taxonomy" id="571913"/>
    <lineage>
        <taxon>Bacteria</taxon>
        <taxon>Bacillati</taxon>
        <taxon>Actinomycetota</taxon>
        <taxon>Actinomycetes</taxon>
        <taxon>Micrococcales</taxon>
        <taxon>Dermacoccaceae</taxon>
        <taxon>Luteipulveratus</taxon>
    </lineage>
</organism>
<dbReference type="PROSITE" id="PS00622">
    <property type="entry name" value="HTH_LUXR_1"/>
    <property type="match status" value="1"/>
</dbReference>
<dbReference type="OrthoDB" id="9808843at2"/>
<sequence length="240" mass="25816">MLRWKEAPNVTQDIRVVVIDDYGIYRRGIGTVLELEPDITVVGEAESAEDALPLVRDLKPDVILLDIYLPGESGIAVCQRLKTLSPSSQILMLTASDVDADLVAAIKAGATGYLLKDVGPDELADGIRAVRSGQALLSPSLASVLLGEFAQLVRNEPAPSAAVPTPMPSLTEREREVLALVARGWSNRTVADELYISENTVKNHMRSILDKLQLGSRMEAAMYAVRNKLVDDPADGADAG</sequence>
<dbReference type="InterPro" id="IPR058245">
    <property type="entry name" value="NreC/VraR/RcsB-like_REC"/>
</dbReference>
<dbReference type="GO" id="GO:0003677">
    <property type="term" value="F:DNA binding"/>
    <property type="evidence" value="ECO:0007669"/>
    <property type="project" value="UniProtKB-KW"/>
</dbReference>
<dbReference type="Pfam" id="PF00072">
    <property type="entry name" value="Response_reg"/>
    <property type="match status" value="1"/>
</dbReference>
<evidence type="ECO:0000313" key="6">
    <source>
        <dbReference type="EMBL" id="AKU16236.1"/>
    </source>
</evidence>
<keyword evidence="2" id="KW-0238">DNA-binding</keyword>
<protein>
    <submittedName>
        <fullName evidence="6">Chemotaxis protein CheY</fullName>
    </submittedName>
</protein>
<accession>A0A0K1JHR4</accession>